<gene>
    <name evidence="8" type="primary">potA</name>
    <name evidence="10" type="ORF">PQU94_06340</name>
</gene>
<evidence type="ECO:0000313" key="10">
    <source>
        <dbReference type="EMBL" id="MDC7693900.1"/>
    </source>
</evidence>
<comment type="similarity">
    <text evidence="8">Belongs to the ABC transporter superfamily. Spermidine/putrescine importer (TC 3.A.1.11.1) family.</text>
</comment>
<reference evidence="10 11" key="1">
    <citation type="submission" date="2023-01" db="EMBL/GenBank/DDBJ databases">
        <title>Novel species of the genus Asticcacaulis isolated from rivers.</title>
        <authorList>
            <person name="Lu H."/>
        </authorList>
    </citation>
    <scope>NUCLEOTIDE SEQUENCE [LARGE SCALE GENOMIC DNA]</scope>
    <source>
        <strain evidence="10 11">DXS10W</strain>
    </source>
</reference>
<keyword evidence="2 8" id="KW-1003">Cell membrane</keyword>
<dbReference type="Gene3D" id="3.40.50.300">
    <property type="entry name" value="P-loop containing nucleotide triphosphate hydrolases"/>
    <property type="match status" value="1"/>
</dbReference>
<dbReference type="PROSITE" id="PS50893">
    <property type="entry name" value="ABC_TRANSPORTER_2"/>
    <property type="match status" value="1"/>
</dbReference>
<dbReference type="EC" id="7.6.2.11" evidence="8"/>
<comment type="subunit">
    <text evidence="8">The complex is composed of two ATP-binding proteins (PotA), two transmembrane proteins (PotB and PotC) and a solute-binding protein (PotD).</text>
</comment>
<evidence type="ECO:0000256" key="7">
    <source>
        <dbReference type="ARBA" id="ARBA00023136"/>
    </source>
</evidence>
<dbReference type="InterPro" id="IPR003593">
    <property type="entry name" value="AAA+_ATPase"/>
</dbReference>
<dbReference type="InterPro" id="IPR008995">
    <property type="entry name" value="Mo/tungstate-bd_C_term_dom"/>
</dbReference>
<dbReference type="InterPro" id="IPR017871">
    <property type="entry name" value="ABC_transporter-like_CS"/>
</dbReference>
<dbReference type="NCBIfam" id="TIGR01187">
    <property type="entry name" value="potA"/>
    <property type="match status" value="1"/>
</dbReference>
<accession>A0ABT5ICJ3</accession>
<dbReference type="CDD" id="cd03300">
    <property type="entry name" value="ABC_PotA_N"/>
    <property type="match status" value="1"/>
</dbReference>
<dbReference type="InterPro" id="IPR017879">
    <property type="entry name" value="PotA_ATP-bd"/>
</dbReference>
<keyword evidence="5 8" id="KW-0067">ATP-binding</keyword>
<dbReference type="GO" id="GO:0005524">
    <property type="term" value="F:ATP binding"/>
    <property type="evidence" value="ECO:0007669"/>
    <property type="project" value="UniProtKB-KW"/>
</dbReference>
<dbReference type="EMBL" id="JAQQKW010000003">
    <property type="protein sequence ID" value="MDC7693900.1"/>
    <property type="molecule type" value="Genomic_DNA"/>
</dbReference>
<proteinExistence type="inferred from homology"/>
<dbReference type="PANTHER" id="PTHR42781:SF5">
    <property type="entry name" value="PUTRESCINE TRANSPORT ATP-BINDING PROTEIN POTG"/>
    <property type="match status" value="1"/>
</dbReference>
<dbReference type="Pfam" id="PF08402">
    <property type="entry name" value="TOBE_2"/>
    <property type="match status" value="1"/>
</dbReference>
<name>A0ABT5ICJ3_9CAUL</name>
<dbReference type="PANTHER" id="PTHR42781">
    <property type="entry name" value="SPERMIDINE/PUTRESCINE IMPORT ATP-BINDING PROTEIN POTA"/>
    <property type="match status" value="1"/>
</dbReference>
<keyword evidence="3" id="KW-0997">Cell inner membrane</keyword>
<dbReference type="InterPro" id="IPR027417">
    <property type="entry name" value="P-loop_NTPase"/>
</dbReference>
<evidence type="ECO:0000256" key="2">
    <source>
        <dbReference type="ARBA" id="ARBA00022475"/>
    </source>
</evidence>
<dbReference type="Pfam" id="PF00005">
    <property type="entry name" value="ABC_tran"/>
    <property type="match status" value="1"/>
</dbReference>
<evidence type="ECO:0000256" key="8">
    <source>
        <dbReference type="RuleBase" id="RU364083"/>
    </source>
</evidence>
<dbReference type="SMART" id="SM00382">
    <property type="entry name" value="AAA"/>
    <property type="match status" value="1"/>
</dbReference>
<dbReference type="Gene3D" id="2.40.50.100">
    <property type="match status" value="1"/>
</dbReference>
<comment type="caution">
    <text evidence="10">The sequence shown here is derived from an EMBL/GenBank/DDBJ whole genome shotgun (WGS) entry which is preliminary data.</text>
</comment>
<dbReference type="PROSITE" id="PS00211">
    <property type="entry name" value="ABC_TRANSPORTER_1"/>
    <property type="match status" value="1"/>
</dbReference>
<feature type="domain" description="ABC transporter" evidence="9">
    <location>
        <begin position="8"/>
        <end position="238"/>
    </location>
</feature>
<dbReference type="InterPro" id="IPR005893">
    <property type="entry name" value="PotA-like"/>
</dbReference>
<organism evidence="10 11">
    <name type="scientific">Asticcacaulis currens</name>
    <dbReference type="NCBI Taxonomy" id="2984210"/>
    <lineage>
        <taxon>Bacteria</taxon>
        <taxon>Pseudomonadati</taxon>
        <taxon>Pseudomonadota</taxon>
        <taxon>Alphaproteobacteria</taxon>
        <taxon>Caulobacterales</taxon>
        <taxon>Caulobacteraceae</taxon>
        <taxon>Asticcacaulis</taxon>
    </lineage>
</organism>
<comment type="function">
    <text evidence="8">Part of the ABC transporter complex PotABCD involved in spermidine/putrescine import. Responsible for energy coupling to the transport system.</text>
</comment>
<keyword evidence="7 8" id="KW-0472">Membrane</keyword>
<evidence type="ECO:0000256" key="1">
    <source>
        <dbReference type="ARBA" id="ARBA00022448"/>
    </source>
</evidence>
<keyword evidence="4 8" id="KW-0547">Nucleotide-binding</keyword>
<dbReference type="RefSeq" id="WP_272740628.1">
    <property type="nucleotide sequence ID" value="NZ_JAQQKW010000003.1"/>
</dbReference>
<dbReference type="InterPro" id="IPR003439">
    <property type="entry name" value="ABC_transporter-like_ATP-bd"/>
</dbReference>
<dbReference type="InterPro" id="IPR013611">
    <property type="entry name" value="Transp-assoc_OB_typ2"/>
</dbReference>
<dbReference type="InterPro" id="IPR050093">
    <property type="entry name" value="ABC_SmlMolc_Importer"/>
</dbReference>
<evidence type="ECO:0000256" key="3">
    <source>
        <dbReference type="ARBA" id="ARBA00022519"/>
    </source>
</evidence>
<evidence type="ECO:0000256" key="6">
    <source>
        <dbReference type="ARBA" id="ARBA00022967"/>
    </source>
</evidence>
<evidence type="ECO:0000256" key="5">
    <source>
        <dbReference type="ARBA" id="ARBA00022840"/>
    </source>
</evidence>
<dbReference type="SUPFAM" id="SSF52540">
    <property type="entry name" value="P-loop containing nucleoside triphosphate hydrolases"/>
    <property type="match status" value="1"/>
</dbReference>
<dbReference type="SUPFAM" id="SSF50331">
    <property type="entry name" value="MOP-like"/>
    <property type="match status" value="1"/>
</dbReference>
<keyword evidence="11" id="KW-1185">Reference proteome</keyword>
<keyword evidence="6 8" id="KW-1278">Translocase</keyword>
<sequence>MSEEKTIISFENVSKRFGKNTAVDNVSLDIKEGEFFSLLGPSGCGKTTLLRMLAGFEMPSEGRILIDGKDVSTTPPNKRPVNMVFQSYAVFPHMSVLDNVAYGLKMDGVPLAERRQRAEEALELVKLGGFGERKPDQMSGGQRQRVALARALVKKPRVLLLDEPLSALDAKLRDAMRTELALLQEKVGITFIMVTHDQDEALAMATRCAVMNRGLLQQVATPFDLYEFPNSRFVADFIGSVNLFEGTLDVDEPDHAIINSRDIGPIYLDHGVTGATGATVWAALRPEKIEIEKFDHKPTKMEDAPEGYNIVAGTIRLMTYLGSETVYEVELESGRMVKVLRSNLTRWDQEDFTWDEKVWLSFNACAPAALLS</sequence>
<evidence type="ECO:0000259" key="9">
    <source>
        <dbReference type="PROSITE" id="PS50893"/>
    </source>
</evidence>
<keyword evidence="1 8" id="KW-0813">Transport</keyword>
<evidence type="ECO:0000313" key="11">
    <source>
        <dbReference type="Proteomes" id="UP001216595"/>
    </source>
</evidence>
<comment type="catalytic activity">
    <reaction evidence="8">
        <text>ATP + H2O + polyamine-[polyamine-binding protein]Side 1 = ADP + phosphate + polyamineSide 2 + [polyamine-binding protein]Side 1.</text>
        <dbReference type="EC" id="7.6.2.11"/>
    </reaction>
</comment>
<evidence type="ECO:0000256" key="4">
    <source>
        <dbReference type="ARBA" id="ARBA00022741"/>
    </source>
</evidence>
<dbReference type="Proteomes" id="UP001216595">
    <property type="component" value="Unassembled WGS sequence"/>
</dbReference>
<protein>
    <recommendedName>
        <fullName evidence="8">Spermidine/putrescine import ATP-binding protein PotA</fullName>
        <ecNumber evidence="8">7.6.2.11</ecNumber>
    </recommendedName>
</protein>